<name>A0A317SZY9_9PEZI</name>
<gene>
    <name evidence="1" type="ORF">C7212DRAFT_308040</name>
</gene>
<dbReference type="Proteomes" id="UP000246991">
    <property type="component" value="Unassembled WGS sequence"/>
</dbReference>
<comment type="caution">
    <text evidence="1">The sequence shown here is derived from an EMBL/GenBank/DDBJ whole genome shotgun (WGS) entry which is preliminary data.</text>
</comment>
<organism evidence="1 2">
    <name type="scientific">Tuber magnatum</name>
    <name type="common">white Piedmont truffle</name>
    <dbReference type="NCBI Taxonomy" id="42249"/>
    <lineage>
        <taxon>Eukaryota</taxon>
        <taxon>Fungi</taxon>
        <taxon>Dikarya</taxon>
        <taxon>Ascomycota</taxon>
        <taxon>Pezizomycotina</taxon>
        <taxon>Pezizomycetes</taxon>
        <taxon>Pezizales</taxon>
        <taxon>Tuberaceae</taxon>
        <taxon>Tuber</taxon>
    </lineage>
</organism>
<accession>A0A317SZY9</accession>
<dbReference type="EMBL" id="PYWC01000005">
    <property type="protein sequence ID" value="PWW80008.1"/>
    <property type="molecule type" value="Genomic_DNA"/>
</dbReference>
<keyword evidence="2" id="KW-1185">Reference proteome</keyword>
<protein>
    <submittedName>
        <fullName evidence="1">Uncharacterized protein</fullName>
    </submittedName>
</protein>
<reference evidence="1 2" key="1">
    <citation type="submission" date="2018-03" db="EMBL/GenBank/DDBJ databases">
        <title>Genomes of Pezizomycetes fungi and the evolution of truffles.</title>
        <authorList>
            <person name="Murat C."/>
            <person name="Payen T."/>
            <person name="Noel B."/>
            <person name="Kuo A."/>
            <person name="Martin F.M."/>
        </authorList>
    </citation>
    <scope>NUCLEOTIDE SEQUENCE [LARGE SCALE GENOMIC DNA]</scope>
    <source>
        <strain evidence="1">091103-1</strain>
    </source>
</reference>
<evidence type="ECO:0000313" key="1">
    <source>
        <dbReference type="EMBL" id="PWW80008.1"/>
    </source>
</evidence>
<evidence type="ECO:0000313" key="2">
    <source>
        <dbReference type="Proteomes" id="UP000246991"/>
    </source>
</evidence>
<sequence length="143" mass="16277">MPPYYMLCSLEGRPAGSTMFLDKAIPESKGWLERHRWFGMGAPKRADNLEGVRVVAGSPYARSLLTSTEEGMVLSVQDPTPCTRCHQTHTNHLCVLPCEDTKKIPGWFFVDPAMTNCPRCDQPIKWREAGRRTATDTLRRYFE</sequence>
<dbReference type="AlphaFoldDB" id="A0A317SZY9"/>
<proteinExistence type="predicted"/>